<dbReference type="RefSeq" id="WP_233443719.1">
    <property type="nucleotide sequence ID" value="NZ_JADBGF010000001.1"/>
</dbReference>
<evidence type="ECO:0000313" key="2">
    <source>
        <dbReference type="Proteomes" id="UP000629287"/>
    </source>
</evidence>
<dbReference type="NCBIfam" id="NF041068">
    <property type="entry name" value="DpdK"/>
    <property type="match status" value="1"/>
</dbReference>
<dbReference type="AlphaFoldDB" id="A0A8I0TTL0"/>
<dbReference type="GeneID" id="86830522"/>
<organism evidence="1 2">
    <name type="scientific">Streptomyces stelliscabiei</name>
    <dbReference type="NCBI Taxonomy" id="146820"/>
    <lineage>
        <taxon>Bacteria</taxon>
        <taxon>Bacillati</taxon>
        <taxon>Actinomycetota</taxon>
        <taxon>Actinomycetes</taxon>
        <taxon>Kitasatosporales</taxon>
        <taxon>Streptomycetaceae</taxon>
        <taxon>Streptomyces</taxon>
    </lineage>
</organism>
<dbReference type="SUPFAM" id="SSF56024">
    <property type="entry name" value="Phospholipase D/nuclease"/>
    <property type="match status" value="1"/>
</dbReference>
<proteinExistence type="predicted"/>
<reference evidence="1 2" key="1">
    <citation type="submission" date="2020-10" db="EMBL/GenBank/DDBJ databases">
        <title>Sequencing the genomes of 1000 actinobacteria strains.</title>
        <authorList>
            <person name="Klenk H.-P."/>
        </authorList>
    </citation>
    <scope>NUCLEOTIDE SEQUENCE [LARGE SCALE GENOMIC DNA]</scope>
    <source>
        <strain evidence="1 2">DSM 41803</strain>
    </source>
</reference>
<dbReference type="EMBL" id="JADBGF010000001">
    <property type="protein sequence ID" value="MBE1599854.1"/>
    <property type="molecule type" value="Genomic_DNA"/>
</dbReference>
<keyword evidence="2" id="KW-1185">Reference proteome</keyword>
<dbReference type="Proteomes" id="UP000629287">
    <property type="component" value="Unassembled WGS sequence"/>
</dbReference>
<accession>A0A8I0TTL0</accession>
<gene>
    <name evidence="1" type="ORF">H4687_005983</name>
</gene>
<protein>
    <submittedName>
        <fullName evidence="1">Phosphatidylserine/phosphatidylglycerophosphate/ cardiolipin synthase-like enzyme</fullName>
    </submittedName>
</protein>
<evidence type="ECO:0000313" key="1">
    <source>
        <dbReference type="EMBL" id="MBE1599854.1"/>
    </source>
</evidence>
<name>A0A8I0TTL0_9ACTN</name>
<comment type="caution">
    <text evidence="1">The sequence shown here is derived from an EMBL/GenBank/DDBJ whole genome shotgun (WGS) entry which is preliminary data.</text>
</comment>
<sequence>MSVLERTVRIGARTGLRVDSMLSAALIAEAVNPSSELWLVSPWITDVQVLDNSHGAYDSFFGDVPPLGWRLSEALTRIASPEARVHVVTRPAPHNAAFLQHLESAPERDYIRIVQSPDVHEKTLCGEDWILTGSMNYTIRGMAVNDESVTYKVGGPDAGQARLDLRQRWGVGA</sequence>